<accession>A0AAX6FHQ2</accession>
<reference evidence="2" key="1">
    <citation type="journal article" date="2023" name="GigaByte">
        <title>Genome assembly of the bearded iris, Iris pallida Lam.</title>
        <authorList>
            <person name="Bruccoleri R.E."/>
            <person name="Oakeley E.J."/>
            <person name="Faust A.M.E."/>
            <person name="Altorfer M."/>
            <person name="Dessus-Babus S."/>
            <person name="Burckhardt D."/>
            <person name="Oertli M."/>
            <person name="Naumann U."/>
            <person name="Petersen F."/>
            <person name="Wong J."/>
        </authorList>
    </citation>
    <scope>NUCLEOTIDE SEQUENCE</scope>
    <source>
        <strain evidence="2">GSM-AAB239-AS_SAM_17_03QT</strain>
    </source>
</reference>
<feature type="compositionally biased region" description="Basic residues" evidence="1">
    <location>
        <begin position="52"/>
        <end position="65"/>
    </location>
</feature>
<reference evidence="2" key="2">
    <citation type="submission" date="2023-04" db="EMBL/GenBank/DDBJ databases">
        <authorList>
            <person name="Bruccoleri R.E."/>
            <person name="Oakeley E.J."/>
            <person name="Faust A.-M."/>
            <person name="Dessus-Babus S."/>
            <person name="Altorfer M."/>
            <person name="Burckhardt D."/>
            <person name="Oertli M."/>
            <person name="Naumann U."/>
            <person name="Petersen F."/>
            <person name="Wong J."/>
        </authorList>
    </citation>
    <scope>NUCLEOTIDE SEQUENCE</scope>
    <source>
        <strain evidence="2">GSM-AAB239-AS_SAM_17_03QT</strain>
        <tissue evidence="2">Leaf</tissue>
    </source>
</reference>
<feature type="region of interest" description="Disordered" evidence="1">
    <location>
        <begin position="1"/>
        <end position="103"/>
    </location>
</feature>
<feature type="compositionally biased region" description="Low complexity" evidence="1">
    <location>
        <begin position="88"/>
        <end position="103"/>
    </location>
</feature>
<comment type="caution">
    <text evidence="2">The sequence shown here is derived from an EMBL/GenBank/DDBJ whole genome shotgun (WGS) entry which is preliminary data.</text>
</comment>
<feature type="compositionally biased region" description="Low complexity" evidence="1">
    <location>
        <begin position="66"/>
        <end position="75"/>
    </location>
</feature>
<evidence type="ECO:0000313" key="2">
    <source>
        <dbReference type="EMBL" id="KAJ6815812.1"/>
    </source>
</evidence>
<sequence>MATTATRASSDDGGDRQGWPWLNQPPPHRAPAAAPRLRQRGERLPWRLGAASRRRRPPQRRRTLRRSSSLPTTTPRARRLFSVTTRDSSSSDFLSLTSSISWS</sequence>
<proteinExistence type="predicted"/>
<evidence type="ECO:0000313" key="3">
    <source>
        <dbReference type="EMBL" id="KAJ6825897.1"/>
    </source>
</evidence>
<protein>
    <submittedName>
        <fullName evidence="2">Uncharacterized protein</fullName>
    </submittedName>
</protein>
<dbReference type="EMBL" id="JANAVB010021399">
    <property type="protein sequence ID" value="KAJ6825897.1"/>
    <property type="molecule type" value="Genomic_DNA"/>
</dbReference>
<gene>
    <name evidence="3" type="ORF">M6B38_374715</name>
    <name evidence="2" type="ORF">M6B38_417870</name>
</gene>
<organism evidence="2 4">
    <name type="scientific">Iris pallida</name>
    <name type="common">Sweet iris</name>
    <dbReference type="NCBI Taxonomy" id="29817"/>
    <lineage>
        <taxon>Eukaryota</taxon>
        <taxon>Viridiplantae</taxon>
        <taxon>Streptophyta</taxon>
        <taxon>Embryophyta</taxon>
        <taxon>Tracheophyta</taxon>
        <taxon>Spermatophyta</taxon>
        <taxon>Magnoliopsida</taxon>
        <taxon>Liliopsida</taxon>
        <taxon>Asparagales</taxon>
        <taxon>Iridaceae</taxon>
        <taxon>Iridoideae</taxon>
        <taxon>Irideae</taxon>
        <taxon>Iris</taxon>
    </lineage>
</organism>
<dbReference type="Proteomes" id="UP001140949">
    <property type="component" value="Unassembled WGS sequence"/>
</dbReference>
<evidence type="ECO:0000313" key="4">
    <source>
        <dbReference type="Proteomes" id="UP001140949"/>
    </source>
</evidence>
<evidence type="ECO:0000256" key="1">
    <source>
        <dbReference type="SAM" id="MobiDB-lite"/>
    </source>
</evidence>
<name>A0AAX6FHQ2_IRIPA</name>
<dbReference type="AlphaFoldDB" id="A0AAX6FHQ2"/>
<dbReference type="EMBL" id="JANAVB010028400">
    <property type="protein sequence ID" value="KAJ6815812.1"/>
    <property type="molecule type" value="Genomic_DNA"/>
</dbReference>
<keyword evidence="4" id="KW-1185">Reference proteome</keyword>